<keyword evidence="3" id="KW-1185">Reference proteome</keyword>
<evidence type="ECO:0000313" key="2">
    <source>
        <dbReference type="EMBL" id="WFD08757.1"/>
    </source>
</evidence>
<sequence length="660" mass="79495">MTIEYIKKIFITYLKEVEYNFETYKNMTINKNIKELLLSSEDMGKNKLEKLKKRFYYEFNLKKTNTHKYYEILNCILLNVEIEQFIVDISKEYTWKMIIFKVLDEIDLEEQTINSHEDRLDLRLVKSIKYLKSRGYEYEFKKEYPMLTEEYYLKVGIEIDNKIKALGGLHVLRYIIKFLKDRCFNKGLDMYMINRRRPDLSEKNIKIQEPIGYLINVAVKHLNAKNFSHEIIEKDFLDILELSSEYVFTLRIQNVNYFKDMFVKKEELGEFIQKNILFDNIIKFRQYNCKYILEIVDGILRDLWNENILNYKFDTIISFIKLVLEVDNHLKYLNIDKISNRLKVNRKEVLSIIDILSIKENKVNKDFFIPNGIKNFHQTPIIKTKKGYLLIDKHMASFSFFEIICNLMRERISNFDYELGTKFEDFIKKLLAKKDIDFYSGYYKTQEECDLILENNNYIVFIEIKKKFLTNKALQGIDINFMNDINKSLIDSQIQSGKHQLNLLKDKEICLYDKRGKKNRKIIKKIKLNNRKIKRVSLVLQDYNCINSYTISRQILVGLTNTIVNSEVEEYKTTIEMLNKNIQKLNHQYQELIKLNSSYDNIWSIYENVHFFNLQQFMYILEESNDKDDLFKRLFMLEKFFTGTHDFFSDYENMKKVLSE</sequence>
<evidence type="ECO:0008006" key="4">
    <source>
        <dbReference type="Google" id="ProtNLM"/>
    </source>
</evidence>
<organism evidence="2 3">
    <name type="scientific">Tepidibacter hydrothermalis</name>
    <dbReference type="NCBI Taxonomy" id="3036126"/>
    <lineage>
        <taxon>Bacteria</taxon>
        <taxon>Bacillati</taxon>
        <taxon>Bacillota</taxon>
        <taxon>Clostridia</taxon>
        <taxon>Peptostreptococcales</taxon>
        <taxon>Peptostreptococcaceae</taxon>
        <taxon>Tepidibacter</taxon>
    </lineage>
</organism>
<evidence type="ECO:0000313" key="3">
    <source>
        <dbReference type="Proteomes" id="UP001222800"/>
    </source>
</evidence>
<dbReference type="Proteomes" id="UP001222800">
    <property type="component" value="Chromosome"/>
</dbReference>
<dbReference type="EMBL" id="CP120733">
    <property type="protein sequence ID" value="WFD08757.1"/>
    <property type="molecule type" value="Genomic_DNA"/>
</dbReference>
<evidence type="ECO:0000256" key="1">
    <source>
        <dbReference type="SAM" id="Coils"/>
    </source>
</evidence>
<feature type="coiled-coil region" evidence="1">
    <location>
        <begin position="568"/>
        <end position="595"/>
    </location>
</feature>
<keyword evidence="1" id="KW-0175">Coiled coil</keyword>
<dbReference type="RefSeq" id="WP_277730669.1">
    <property type="nucleotide sequence ID" value="NZ_CP120733.1"/>
</dbReference>
<reference evidence="2 3" key="1">
    <citation type="submission" date="2023-03" db="EMBL/GenBank/DDBJ databases">
        <title>Complete genome sequence of Tepidibacter sp. SWIR-1, isolated from a deep-sea hydrothermal vent.</title>
        <authorList>
            <person name="Li X."/>
        </authorList>
    </citation>
    <scope>NUCLEOTIDE SEQUENCE [LARGE SCALE GENOMIC DNA]</scope>
    <source>
        <strain evidence="2 3">SWIR-1</strain>
    </source>
</reference>
<accession>A0ABY8EB66</accession>
<protein>
    <recommendedName>
        <fullName evidence="4">NERD domain-containing protein</fullName>
    </recommendedName>
</protein>
<name>A0ABY8EB66_9FIRM</name>
<proteinExistence type="predicted"/>
<gene>
    <name evidence="2" type="ORF">P4S50_10140</name>
</gene>